<dbReference type="InterPro" id="IPR044141">
    <property type="entry name" value="AhpF_NTD_C"/>
</dbReference>
<dbReference type="InterPro" id="IPR036249">
    <property type="entry name" value="Thioredoxin-like_sf"/>
</dbReference>
<dbReference type="PROSITE" id="PS00573">
    <property type="entry name" value="PYRIDINE_REDOX_2"/>
    <property type="match status" value="1"/>
</dbReference>
<dbReference type="GO" id="GO:0050660">
    <property type="term" value="F:flavin adenine dinucleotide binding"/>
    <property type="evidence" value="ECO:0007669"/>
    <property type="project" value="InterPro"/>
</dbReference>
<dbReference type="InterPro" id="IPR012336">
    <property type="entry name" value="Thioredoxin-like_fold"/>
</dbReference>
<evidence type="ECO:0000313" key="12">
    <source>
        <dbReference type="EMBL" id="AKM09036.1"/>
    </source>
</evidence>
<dbReference type="InterPro" id="IPR012081">
    <property type="entry name" value="Alkyl_hydroperoxide_Rdtase_suF"/>
</dbReference>
<dbReference type="SUPFAM" id="SSF52833">
    <property type="entry name" value="Thioredoxin-like"/>
    <property type="match status" value="2"/>
</dbReference>
<dbReference type="GO" id="GO:0016668">
    <property type="term" value="F:oxidoreductase activity, acting on a sulfur group of donors, NAD(P) as acceptor"/>
    <property type="evidence" value="ECO:0007669"/>
    <property type="project" value="UniProtKB-ARBA"/>
</dbReference>
<evidence type="ECO:0000256" key="4">
    <source>
        <dbReference type="ARBA" id="ARBA00022630"/>
    </source>
</evidence>
<comment type="cofactor">
    <cofactor evidence="10">
        <name>FAD</name>
        <dbReference type="ChEBI" id="CHEBI:57692"/>
    </cofactor>
    <text evidence="10">Binds 1 FAD per subunit.</text>
</comment>
<dbReference type="PRINTS" id="PR00368">
    <property type="entry name" value="FADPNR"/>
</dbReference>
<proteinExistence type="inferred from homology"/>
<evidence type="ECO:0000256" key="8">
    <source>
        <dbReference type="ARBA" id="ARBA00023157"/>
    </source>
</evidence>
<dbReference type="STRING" id="1348774.AB433_02115"/>
<organism evidence="12 13">
    <name type="scientific">Croceicoccus naphthovorans</name>
    <dbReference type="NCBI Taxonomy" id="1348774"/>
    <lineage>
        <taxon>Bacteria</taxon>
        <taxon>Pseudomonadati</taxon>
        <taxon>Pseudomonadota</taxon>
        <taxon>Alphaproteobacteria</taxon>
        <taxon>Sphingomonadales</taxon>
        <taxon>Erythrobacteraceae</taxon>
        <taxon>Croceicoccus</taxon>
    </lineage>
</organism>
<dbReference type="Gene3D" id="3.50.50.60">
    <property type="entry name" value="FAD/NAD(P)-binding domain"/>
    <property type="match status" value="2"/>
</dbReference>
<gene>
    <name evidence="12" type="ORF">AB433_02115</name>
</gene>
<dbReference type="Gene3D" id="3.40.30.80">
    <property type="match status" value="1"/>
</dbReference>
<feature type="binding site" evidence="10">
    <location>
        <begin position="214"/>
        <end position="229"/>
    </location>
    <ligand>
        <name>FAD</name>
        <dbReference type="ChEBI" id="CHEBI:57692"/>
    </ligand>
</feature>
<dbReference type="GO" id="GO:0051287">
    <property type="term" value="F:NAD binding"/>
    <property type="evidence" value="ECO:0007669"/>
    <property type="project" value="InterPro"/>
</dbReference>
<dbReference type="SUPFAM" id="SSF51905">
    <property type="entry name" value="FAD/NAD(P)-binding domain"/>
    <property type="match status" value="1"/>
</dbReference>
<evidence type="ECO:0000256" key="7">
    <source>
        <dbReference type="ARBA" id="ARBA00023027"/>
    </source>
</evidence>
<keyword evidence="5 10" id="KW-0274">FAD</keyword>
<dbReference type="InterPro" id="IPR050097">
    <property type="entry name" value="Ferredoxin-NADP_redctase_2"/>
</dbReference>
<dbReference type="GO" id="GO:0005829">
    <property type="term" value="C:cytosol"/>
    <property type="evidence" value="ECO:0007669"/>
    <property type="project" value="UniProtKB-ARBA"/>
</dbReference>
<dbReference type="CDD" id="cd02974">
    <property type="entry name" value="AhpF_NTD_N"/>
    <property type="match status" value="1"/>
</dbReference>
<evidence type="ECO:0000313" key="13">
    <source>
        <dbReference type="Proteomes" id="UP000035287"/>
    </source>
</evidence>
<evidence type="ECO:0000256" key="9">
    <source>
        <dbReference type="ARBA" id="ARBA00023284"/>
    </source>
</evidence>
<dbReference type="Proteomes" id="UP000035287">
    <property type="component" value="Chromosome"/>
</dbReference>
<dbReference type="KEGG" id="cna:AB433_02115"/>
<dbReference type="InterPro" id="IPR044142">
    <property type="entry name" value="AhpF_NTD_N"/>
</dbReference>
<dbReference type="CDD" id="cd03026">
    <property type="entry name" value="AhpF_NTD_C"/>
    <property type="match status" value="1"/>
</dbReference>
<dbReference type="PIRSF" id="PIRSF000238">
    <property type="entry name" value="AhpF"/>
    <property type="match status" value="1"/>
</dbReference>
<dbReference type="GO" id="GO:0032991">
    <property type="term" value="C:protein-containing complex"/>
    <property type="evidence" value="ECO:0007669"/>
    <property type="project" value="UniProtKB-ARBA"/>
</dbReference>
<dbReference type="InterPro" id="IPR023753">
    <property type="entry name" value="FAD/NAD-binding_dom"/>
</dbReference>
<dbReference type="InterPro" id="IPR008255">
    <property type="entry name" value="Pyr_nucl-diS_OxRdtase_2_AS"/>
</dbReference>
<dbReference type="GO" id="GO:0000302">
    <property type="term" value="P:response to reactive oxygen species"/>
    <property type="evidence" value="ECO:0007669"/>
    <property type="project" value="InterPro"/>
</dbReference>
<evidence type="ECO:0000256" key="2">
    <source>
        <dbReference type="ARBA" id="ARBA00011738"/>
    </source>
</evidence>
<evidence type="ECO:0000256" key="10">
    <source>
        <dbReference type="PIRSR" id="PIRSR000238-1"/>
    </source>
</evidence>
<keyword evidence="8 11" id="KW-1015">Disulfide bond</keyword>
<dbReference type="PRINTS" id="PR00469">
    <property type="entry name" value="PNDRDTASEII"/>
</dbReference>
<keyword evidence="4" id="KW-0285">Flavoprotein</keyword>
<feature type="binding site" evidence="10">
    <location>
        <begin position="357"/>
        <end position="371"/>
    </location>
    <ligand>
        <name>NAD(+)</name>
        <dbReference type="ChEBI" id="CHEBI:57540"/>
    </ligand>
</feature>
<keyword evidence="10" id="KW-0521">NADP</keyword>
<name>A0A0G3XEJ8_9SPHN</name>
<evidence type="ECO:0000256" key="5">
    <source>
        <dbReference type="ARBA" id="ARBA00022827"/>
    </source>
</evidence>
<comment type="similarity">
    <text evidence="1">Belongs to the class-II pyridine nucleotide-disulfide oxidoreductase family.</text>
</comment>
<dbReference type="AlphaFoldDB" id="A0A0G3XEJ8"/>
<evidence type="ECO:0000256" key="11">
    <source>
        <dbReference type="PIRSR" id="PIRSR000238-2"/>
    </source>
</evidence>
<dbReference type="Pfam" id="PF07992">
    <property type="entry name" value="Pyr_redox_2"/>
    <property type="match status" value="1"/>
</dbReference>
<comment type="subunit">
    <text evidence="2">Homodimer.</text>
</comment>
<dbReference type="GO" id="GO:0102039">
    <property type="term" value="F:NADH-dependent peroxiredoxin activity"/>
    <property type="evidence" value="ECO:0007669"/>
    <property type="project" value="InterPro"/>
</dbReference>
<dbReference type="PROSITE" id="PS51354">
    <property type="entry name" value="GLUTAREDOXIN_2"/>
    <property type="match status" value="1"/>
</dbReference>
<sequence>MLDANLKQQLQQYLGMLREPIELVASLGDGQKSDETRELLTMIADMSDKVTASFDGDNVRLPSFLIRRAGDHDVAVTFAGLPLGHEFTSLVLALLWAGGHPPKVDERLVEQAKALGGTHNFEMYFSLSCHNCPDVVQALTLLSLFNKGVSATLIEGGTFKDEVEERGVLAVPAVFKEGEMWASGRMGLEEILAKVDTGAADRVAEEMQGMAPFETLVVGGGPAGSAASIYMARKGFRTGIAADRIGGQVLDTMGIENFISTIYTEGPKLSAQMEAHISEYDIDVVKPVRASKLIPADKPGEYHTVEFENGGTLSARSIVLSTGARWRSLGVPGEAEYQTKGVAYCPHCDGPLFKGKRVAVIGGGNSGVEAAIDLANIVGHVTLIEFDSKLRADQVLVDKLKSFANVDIHVSAQTTEITGDGSKVNGLIYKNRESGDEHTIPLEGVFVQIGLVPNTEWLKDSGIALSKHGEIEIDDRAATNLPGIFAAGDATTVPYKQIIIAMGEGSKAALSAFDYLIRTEPAAEIAQAAATHEAQVA</sequence>
<dbReference type="OrthoDB" id="9806179at2"/>
<keyword evidence="9 11" id="KW-0676">Redox-active center</keyword>
<dbReference type="Pfam" id="PF13192">
    <property type="entry name" value="Thioredoxin_3"/>
    <property type="match status" value="1"/>
</dbReference>
<feature type="disulfide bond" description="Redox-active" evidence="11">
    <location>
        <begin position="345"/>
        <end position="348"/>
    </location>
</feature>
<dbReference type="RefSeq" id="WP_047819731.1">
    <property type="nucleotide sequence ID" value="NZ_CP011770.1"/>
</dbReference>
<dbReference type="InterPro" id="IPR036188">
    <property type="entry name" value="FAD/NAD-bd_sf"/>
</dbReference>
<accession>A0A0G3XEJ8</accession>
<evidence type="ECO:0000256" key="1">
    <source>
        <dbReference type="ARBA" id="ARBA00009333"/>
    </source>
</evidence>
<keyword evidence="13" id="KW-1185">Reference proteome</keyword>
<keyword evidence="6" id="KW-0560">Oxidoreductase</keyword>
<dbReference type="NCBIfam" id="TIGR03140">
    <property type="entry name" value="AhpF"/>
    <property type="match status" value="1"/>
</dbReference>
<evidence type="ECO:0000256" key="6">
    <source>
        <dbReference type="ARBA" id="ARBA00023002"/>
    </source>
</evidence>
<evidence type="ECO:0000256" key="3">
    <source>
        <dbReference type="ARBA" id="ARBA00018719"/>
    </source>
</evidence>
<reference evidence="12 13" key="1">
    <citation type="submission" date="2015-06" db="EMBL/GenBank/DDBJ databases">
        <authorList>
            <person name="Zeng Y."/>
            <person name="Huang Y."/>
        </authorList>
    </citation>
    <scope>NUCLEOTIDE SEQUENCE [LARGE SCALE GENOMIC DNA]</scope>
    <source>
        <strain evidence="12 13">PQ-2</strain>
    </source>
</reference>
<dbReference type="PANTHER" id="PTHR48105">
    <property type="entry name" value="THIOREDOXIN REDUCTASE 1-RELATED-RELATED"/>
    <property type="match status" value="1"/>
</dbReference>
<dbReference type="EMBL" id="CP011770">
    <property type="protein sequence ID" value="AKM09036.1"/>
    <property type="molecule type" value="Genomic_DNA"/>
</dbReference>
<dbReference type="PATRIC" id="fig|1348774.3.peg.446"/>
<protein>
    <recommendedName>
        <fullName evidence="3">Thioredoxin reductase</fullName>
    </recommendedName>
</protein>
<dbReference type="FunFam" id="3.50.50.60:FF:000007">
    <property type="entry name" value="Alkyl hydroperoxide reductase, F subunit"/>
    <property type="match status" value="1"/>
</dbReference>
<keyword evidence="7 10" id="KW-0520">NAD</keyword>
<feature type="binding site" evidence="10">
    <location>
        <begin position="479"/>
        <end position="489"/>
    </location>
    <ligand>
        <name>FAD</name>
        <dbReference type="ChEBI" id="CHEBI:57692"/>
    </ligand>
</feature>